<feature type="non-terminal residue" evidence="2">
    <location>
        <position position="1"/>
    </location>
</feature>
<dbReference type="Proteomes" id="UP000649617">
    <property type="component" value="Unassembled WGS sequence"/>
</dbReference>
<feature type="region of interest" description="Disordered" evidence="1">
    <location>
        <begin position="1"/>
        <end position="158"/>
    </location>
</feature>
<evidence type="ECO:0000313" key="3">
    <source>
        <dbReference type="Proteomes" id="UP000649617"/>
    </source>
</evidence>
<organism evidence="2 3">
    <name type="scientific">Symbiodinium pilosum</name>
    <name type="common">Dinoflagellate</name>
    <dbReference type="NCBI Taxonomy" id="2952"/>
    <lineage>
        <taxon>Eukaryota</taxon>
        <taxon>Sar</taxon>
        <taxon>Alveolata</taxon>
        <taxon>Dinophyceae</taxon>
        <taxon>Suessiales</taxon>
        <taxon>Symbiodiniaceae</taxon>
        <taxon>Symbiodinium</taxon>
    </lineage>
</organism>
<comment type="caution">
    <text evidence="2">The sequence shown here is derived from an EMBL/GenBank/DDBJ whole genome shotgun (WGS) entry which is preliminary data.</text>
</comment>
<gene>
    <name evidence="2" type="ORF">SPIL2461_LOCUS1179</name>
</gene>
<keyword evidence="3" id="KW-1185">Reference proteome</keyword>
<evidence type="ECO:0000313" key="2">
    <source>
        <dbReference type="EMBL" id="CAE7183266.1"/>
    </source>
</evidence>
<feature type="compositionally biased region" description="Basic and acidic residues" evidence="1">
    <location>
        <begin position="52"/>
        <end position="64"/>
    </location>
</feature>
<feature type="non-terminal residue" evidence="2">
    <location>
        <position position="174"/>
    </location>
</feature>
<feature type="compositionally biased region" description="Low complexity" evidence="1">
    <location>
        <begin position="82"/>
        <end position="100"/>
    </location>
</feature>
<feature type="compositionally biased region" description="Basic residues" evidence="1">
    <location>
        <begin position="20"/>
        <end position="33"/>
    </location>
</feature>
<accession>A0A812J111</accession>
<evidence type="ECO:0000256" key="1">
    <source>
        <dbReference type="SAM" id="MobiDB-lite"/>
    </source>
</evidence>
<feature type="compositionally biased region" description="Acidic residues" evidence="1">
    <location>
        <begin position="40"/>
        <end position="51"/>
    </location>
</feature>
<feature type="compositionally biased region" description="Polar residues" evidence="1">
    <location>
        <begin position="1"/>
        <end position="10"/>
    </location>
</feature>
<name>A0A812J111_SYMPI</name>
<protein>
    <submittedName>
        <fullName evidence="2">Uncharacterized protein</fullName>
    </submittedName>
</protein>
<dbReference type="EMBL" id="CAJNIZ010001121">
    <property type="protein sequence ID" value="CAE7183266.1"/>
    <property type="molecule type" value="Genomic_DNA"/>
</dbReference>
<proteinExistence type="predicted"/>
<dbReference type="AlphaFoldDB" id="A0A812J111"/>
<sequence>QDPADPSQQPEAEEPEDIKKKRRRRRRGKRRGKGNKDAQEADDDADDSDIPEELKDDTAGEDRGSIQPAEAPAQTQEHGAGAATPVPVPESSPSEASNEASLRKQQGGLPEDPEWKPRLDGTEVAEVPPWAPPSPLEATADSHRQETAELWGTGPSAALLEVPTTVSSPAKAPT</sequence>
<reference evidence="2" key="1">
    <citation type="submission" date="2021-02" db="EMBL/GenBank/DDBJ databases">
        <authorList>
            <person name="Dougan E. K."/>
            <person name="Rhodes N."/>
            <person name="Thang M."/>
            <person name="Chan C."/>
        </authorList>
    </citation>
    <scope>NUCLEOTIDE SEQUENCE</scope>
</reference>